<accession>A0A6J4LJB7</accession>
<evidence type="ECO:0000256" key="3">
    <source>
        <dbReference type="HAMAP-Rule" id="MF_01385"/>
    </source>
</evidence>
<keyword evidence="4" id="KW-0732">Signal</keyword>
<comment type="subcellular location">
    <subcellularLocation>
        <location evidence="3">Cytoplasm</location>
    </subcellularLocation>
</comment>
<comment type="subunit">
    <text evidence="3">UreD, UreF and UreG form a complex that acts as a GTP-hydrolysis-dependent molecular chaperone, activating the urease apoprotein by helping to assemble the nickel containing metallocenter of UreC. The UreE protein probably delivers the nickel.</text>
</comment>
<evidence type="ECO:0000256" key="4">
    <source>
        <dbReference type="SAM" id="SignalP"/>
    </source>
</evidence>
<evidence type="ECO:0000256" key="1">
    <source>
        <dbReference type="ARBA" id="ARBA00022988"/>
    </source>
</evidence>
<dbReference type="Pfam" id="PF01730">
    <property type="entry name" value="UreF"/>
    <property type="match status" value="1"/>
</dbReference>
<dbReference type="EMBL" id="CADCUC010000298">
    <property type="protein sequence ID" value="CAA9332270.1"/>
    <property type="molecule type" value="Genomic_DNA"/>
</dbReference>
<comment type="function">
    <text evidence="3">Required for maturation of urease via the functional incorporation of the urease nickel metallocenter.</text>
</comment>
<evidence type="ECO:0000313" key="5">
    <source>
        <dbReference type="EMBL" id="CAA9332270.1"/>
    </source>
</evidence>
<gene>
    <name evidence="3" type="primary">ureF</name>
    <name evidence="5" type="ORF">AVDCRST_MAG90-1923</name>
</gene>
<name>A0A6J4LJB7_9HYPH</name>
<feature type="signal peptide" evidence="4">
    <location>
        <begin position="1"/>
        <end position="20"/>
    </location>
</feature>
<proteinExistence type="inferred from homology"/>
<dbReference type="Gene3D" id="1.10.4190.10">
    <property type="entry name" value="Urease accessory protein UreF"/>
    <property type="match status" value="1"/>
</dbReference>
<protein>
    <recommendedName>
        <fullName evidence="3">Urease accessory protein UreF</fullName>
    </recommendedName>
</protein>
<dbReference type="AlphaFoldDB" id="A0A6J4LJB7"/>
<dbReference type="GO" id="GO:0005737">
    <property type="term" value="C:cytoplasm"/>
    <property type="evidence" value="ECO:0007669"/>
    <property type="project" value="UniProtKB-SubCell"/>
</dbReference>
<dbReference type="PANTHER" id="PTHR33620:SF1">
    <property type="entry name" value="UREASE ACCESSORY PROTEIN F"/>
    <property type="match status" value="1"/>
</dbReference>
<reference evidence="5" key="1">
    <citation type="submission" date="2020-02" db="EMBL/GenBank/DDBJ databases">
        <authorList>
            <person name="Meier V. D."/>
        </authorList>
    </citation>
    <scope>NUCLEOTIDE SEQUENCE</scope>
    <source>
        <strain evidence="5">AVDCRST_MAG90</strain>
    </source>
</reference>
<dbReference type="InterPro" id="IPR002639">
    <property type="entry name" value="UreF"/>
</dbReference>
<keyword evidence="3" id="KW-0963">Cytoplasm</keyword>
<feature type="chain" id="PRO_5026871094" description="Urease accessory protein UreF" evidence="4">
    <location>
        <begin position="21"/>
        <end position="225"/>
    </location>
</feature>
<organism evidence="5">
    <name type="scientific">uncultured Microvirga sp</name>
    <dbReference type="NCBI Taxonomy" id="412392"/>
    <lineage>
        <taxon>Bacteria</taxon>
        <taxon>Pseudomonadati</taxon>
        <taxon>Pseudomonadota</taxon>
        <taxon>Alphaproteobacteria</taxon>
        <taxon>Hyphomicrobiales</taxon>
        <taxon>Methylobacteriaceae</taxon>
        <taxon>Microvirga</taxon>
        <taxon>environmental samples</taxon>
    </lineage>
</organism>
<dbReference type="InterPro" id="IPR038277">
    <property type="entry name" value="UreF_sf"/>
</dbReference>
<keyword evidence="2 3" id="KW-0143">Chaperone</keyword>
<keyword evidence="1 3" id="KW-0996">Nickel insertion</keyword>
<dbReference type="GO" id="GO:0016151">
    <property type="term" value="F:nickel cation binding"/>
    <property type="evidence" value="ECO:0007669"/>
    <property type="project" value="UniProtKB-UniRule"/>
</dbReference>
<dbReference type="PIRSF" id="PIRSF009467">
    <property type="entry name" value="Ureas_acces_UreF"/>
    <property type="match status" value="1"/>
</dbReference>
<sequence>MTAGHLALLTWLSPAFPVGAFAYSHGLEWAHEAGDVTDAASLNDWLADLLDHGSARNDAILFAAAFRASTAEDGAALAKVAELALALANSAERHLEATTQGGAFVAAIAKAWPCAAMDHLRQVWDGPVVYPVAVGVAAAGHGLALPAALQAFGLGFVANLVSAAVRLGVVGQTHGQRVIAGSIPPVLALAAFAENASLDDLGGCAFRSDLASLRHETQYTRLFRS</sequence>
<evidence type="ECO:0000256" key="2">
    <source>
        <dbReference type="ARBA" id="ARBA00023186"/>
    </source>
</evidence>
<comment type="similarity">
    <text evidence="3">Belongs to the UreF family.</text>
</comment>
<dbReference type="HAMAP" id="MF_01385">
    <property type="entry name" value="UreF"/>
    <property type="match status" value="1"/>
</dbReference>
<dbReference type="PANTHER" id="PTHR33620">
    <property type="entry name" value="UREASE ACCESSORY PROTEIN F"/>
    <property type="match status" value="1"/>
</dbReference>